<feature type="transmembrane region" description="Helical" evidence="6">
    <location>
        <begin position="197"/>
        <end position="216"/>
    </location>
</feature>
<dbReference type="InterPro" id="IPR022301">
    <property type="entry name" value="Integral_membrane_YjbE"/>
</dbReference>
<reference evidence="7 8" key="1">
    <citation type="submission" date="2024-11" db="EMBL/GenBank/DDBJ databases">
        <authorList>
            <person name="Heng Y.C."/>
            <person name="Lim A.C.H."/>
            <person name="Lee J.K.Y."/>
            <person name="Kittelmann S."/>
        </authorList>
    </citation>
    <scope>NUCLEOTIDE SEQUENCE [LARGE SCALE GENOMIC DNA]</scope>
    <source>
        <strain evidence="7 8">WILCCON 0185</strain>
    </source>
</reference>
<gene>
    <name evidence="7" type="ORF">ACJDUG_17390</name>
</gene>
<evidence type="ECO:0000313" key="7">
    <source>
        <dbReference type="EMBL" id="MFL0248718.1"/>
    </source>
</evidence>
<keyword evidence="5 6" id="KW-0472">Membrane</keyword>
<dbReference type="NCBIfam" id="TIGR03717">
    <property type="entry name" value="R_switched_YjbE"/>
    <property type="match status" value="1"/>
</dbReference>
<protein>
    <submittedName>
        <fullName evidence="7">TerC family protein</fullName>
    </submittedName>
</protein>
<comment type="subcellular location">
    <subcellularLocation>
        <location evidence="1">Membrane</location>
        <topology evidence="1">Multi-pass membrane protein</topology>
    </subcellularLocation>
</comment>
<evidence type="ECO:0000256" key="4">
    <source>
        <dbReference type="ARBA" id="ARBA00022989"/>
    </source>
</evidence>
<dbReference type="RefSeq" id="WP_406771145.1">
    <property type="nucleotide sequence ID" value="NZ_JBJHZZ010000028.1"/>
</dbReference>
<feature type="transmembrane region" description="Helical" evidence="6">
    <location>
        <begin position="167"/>
        <end position="185"/>
    </location>
</feature>
<organism evidence="7 8">
    <name type="scientific">Candidatus Clostridium stratigraminis</name>
    <dbReference type="NCBI Taxonomy" id="3381661"/>
    <lineage>
        <taxon>Bacteria</taxon>
        <taxon>Bacillati</taxon>
        <taxon>Bacillota</taxon>
        <taxon>Clostridia</taxon>
        <taxon>Eubacteriales</taxon>
        <taxon>Clostridiaceae</taxon>
        <taxon>Clostridium</taxon>
    </lineage>
</organism>
<dbReference type="PANTHER" id="PTHR30238">
    <property type="entry name" value="MEMBRANE BOUND PREDICTED REDOX MODULATOR"/>
    <property type="match status" value="1"/>
</dbReference>
<dbReference type="InterPro" id="IPR005496">
    <property type="entry name" value="Integral_membrane_TerC"/>
</dbReference>
<comment type="similarity">
    <text evidence="2">Belongs to the TerC family.</text>
</comment>
<dbReference type="Proteomes" id="UP001623591">
    <property type="component" value="Unassembled WGS sequence"/>
</dbReference>
<feature type="transmembrane region" description="Helical" evidence="6">
    <location>
        <begin position="137"/>
        <end position="155"/>
    </location>
</feature>
<evidence type="ECO:0000313" key="8">
    <source>
        <dbReference type="Proteomes" id="UP001623591"/>
    </source>
</evidence>
<keyword evidence="3 6" id="KW-0812">Transmembrane</keyword>
<name>A0ABW8T876_9CLOT</name>
<feature type="transmembrane region" description="Helical" evidence="6">
    <location>
        <begin position="43"/>
        <end position="66"/>
    </location>
</feature>
<sequence>MDNIWLILFSILQITIMDITLSGDNVSVIALAIRNLPKKQAKIASLIGVAGAVLLRIIFTCIISLIMSIEWLPIKLIGGILLIKITWDLLNMEDVSEGSGINASKSLWKAVSNIIIADLSMGLDNVLAIAGAAKGNIWLIIFGLSLSIPIIFFGAKFVANLMKKYGIIVYIGASILIYTAINMVTGDNLVSKYIPDLISQIIALMFGAAVIVYGVIKIRKERYKTKNIGRKDIFDNMKDFGNKNPKETL</sequence>
<accession>A0ABW8T876</accession>
<evidence type="ECO:0000256" key="2">
    <source>
        <dbReference type="ARBA" id="ARBA00007511"/>
    </source>
</evidence>
<evidence type="ECO:0000256" key="3">
    <source>
        <dbReference type="ARBA" id="ARBA00022692"/>
    </source>
</evidence>
<evidence type="ECO:0000256" key="5">
    <source>
        <dbReference type="ARBA" id="ARBA00023136"/>
    </source>
</evidence>
<evidence type="ECO:0000256" key="6">
    <source>
        <dbReference type="SAM" id="Phobius"/>
    </source>
</evidence>
<dbReference type="EMBL" id="JBJHZZ010000028">
    <property type="protein sequence ID" value="MFL0248718.1"/>
    <property type="molecule type" value="Genomic_DNA"/>
</dbReference>
<keyword evidence="8" id="KW-1185">Reference proteome</keyword>
<feature type="transmembrane region" description="Helical" evidence="6">
    <location>
        <begin position="6"/>
        <end position="31"/>
    </location>
</feature>
<dbReference type="Pfam" id="PF03741">
    <property type="entry name" value="TerC"/>
    <property type="match status" value="1"/>
</dbReference>
<keyword evidence="4 6" id="KW-1133">Transmembrane helix</keyword>
<comment type="caution">
    <text evidence="7">The sequence shown here is derived from an EMBL/GenBank/DDBJ whole genome shotgun (WGS) entry which is preliminary data.</text>
</comment>
<dbReference type="PANTHER" id="PTHR30238:SF4">
    <property type="entry name" value="SLL1022 PROTEIN"/>
    <property type="match status" value="1"/>
</dbReference>
<proteinExistence type="inferred from homology"/>
<evidence type="ECO:0000256" key="1">
    <source>
        <dbReference type="ARBA" id="ARBA00004141"/>
    </source>
</evidence>